<accession>A0A0W0XYW4</accession>
<evidence type="ECO:0000313" key="2">
    <source>
        <dbReference type="Proteomes" id="UP000054608"/>
    </source>
</evidence>
<dbReference type="OrthoDB" id="5652956at2"/>
<dbReference type="SUPFAM" id="SSF55060">
    <property type="entry name" value="GHMP Kinase, C-terminal domain"/>
    <property type="match status" value="1"/>
</dbReference>
<sequence length="298" mass="33131">MKWSIPAKTFLVGEYAAVAGGPAMVLTTFPCFEMTLVDGDRHEGIHPDSPAGHWWATHRIPAKSLLWYDPYAGKGGLGASSAQFIGAYLASCGLLHVKASRQVLLEAYYQTSWRGEGIRPSGYDVVAQTQHRCVYIHRQKDVIENYDWPFKSLSFLLLHSGQKLATHYHLQRVALPQSTARLSDIAETARQAFIEADDEKLLHAVNDYQQQLTELRLMAPHTLNYLQTLRANNQILAAKGCGAMGADVLLLIVPSESLVEQQKKLIEEGWTVLASNHELHTGKALLKNNPPKTLEILP</sequence>
<evidence type="ECO:0008006" key="3">
    <source>
        <dbReference type="Google" id="ProtNLM"/>
    </source>
</evidence>
<reference evidence="1 2" key="1">
    <citation type="submission" date="2015-11" db="EMBL/GenBank/DDBJ databases">
        <title>Genomic analysis of 38 Legionella species identifies large and diverse effector repertoires.</title>
        <authorList>
            <person name="Burstein D."/>
            <person name="Amaro F."/>
            <person name="Zusman T."/>
            <person name="Lifshitz Z."/>
            <person name="Cohen O."/>
            <person name="Gilbert J.A."/>
            <person name="Pupko T."/>
            <person name="Shuman H.A."/>
            <person name="Segal G."/>
        </authorList>
    </citation>
    <scope>NUCLEOTIDE SEQUENCE [LARGE SCALE GENOMIC DNA]</scope>
    <source>
        <strain evidence="1 2">WA-270A-C2</strain>
    </source>
</reference>
<organism evidence="1 2">
    <name type="scientific">Legionella rubrilucens</name>
    <dbReference type="NCBI Taxonomy" id="458"/>
    <lineage>
        <taxon>Bacteria</taxon>
        <taxon>Pseudomonadati</taxon>
        <taxon>Pseudomonadota</taxon>
        <taxon>Gammaproteobacteria</taxon>
        <taxon>Legionellales</taxon>
        <taxon>Legionellaceae</taxon>
        <taxon>Legionella</taxon>
    </lineage>
</organism>
<name>A0A0W0XYW4_9GAMM</name>
<dbReference type="InterPro" id="IPR036554">
    <property type="entry name" value="GHMP_kinase_C_sf"/>
</dbReference>
<comment type="caution">
    <text evidence="1">The sequence shown here is derived from an EMBL/GenBank/DDBJ whole genome shotgun (WGS) entry which is preliminary data.</text>
</comment>
<dbReference type="InterPro" id="IPR020568">
    <property type="entry name" value="Ribosomal_Su5_D2-typ_SF"/>
</dbReference>
<dbReference type="Proteomes" id="UP000054608">
    <property type="component" value="Unassembled WGS sequence"/>
</dbReference>
<dbReference type="PATRIC" id="fig|458.5.peg.268"/>
<dbReference type="SUPFAM" id="SSF54211">
    <property type="entry name" value="Ribosomal protein S5 domain 2-like"/>
    <property type="match status" value="1"/>
</dbReference>
<keyword evidence="2" id="KW-1185">Reference proteome</keyword>
<evidence type="ECO:0000313" key="1">
    <source>
        <dbReference type="EMBL" id="KTD49817.1"/>
    </source>
</evidence>
<dbReference type="EMBL" id="LNYT01000004">
    <property type="protein sequence ID" value="KTD49817.1"/>
    <property type="molecule type" value="Genomic_DNA"/>
</dbReference>
<proteinExistence type="predicted"/>
<gene>
    <name evidence="1" type="ORF">Lrub_0259</name>
</gene>
<dbReference type="STRING" id="458.Lrub_0259"/>
<dbReference type="RefSeq" id="WP_058530401.1">
    <property type="nucleotide sequence ID" value="NZ_CAAAIN010000008.1"/>
</dbReference>
<protein>
    <recommendedName>
        <fullName evidence="3">Mevalonate kinase</fullName>
    </recommendedName>
</protein>
<dbReference type="GeneID" id="48946540"/>
<dbReference type="Gene3D" id="3.30.70.890">
    <property type="entry name" value="GHMP kinase, C-terminal domain"/>
    <property type="match status" value="1"/>
</dbReference>
<dbReference type="AlphaFoldDB" id="A0A0W0XYW4"/>